<accession>A0A364L9W4</accession>
<evidence type="ECO:0000256" key="2">
    <source>
        <dbReference type="ARBA" id="ARBA00007447"/>
    </source>
</evidence>
<feature type="active site" evidence="7">
    <location>
        <position position="284"/>
    </location>
</feature>
<proteinExistence type="inferred from homology"/>
<dbReference type="InterPro" id="IPR034163">
    <property type="entry name" value="Aspergillopepsin-like_cat_dom"/>
</dbReference>
<dbReference type="GO" id="GO:0006508">
    <property type="term" value="P:proteolysis"/>
    <property type="evidence" value="ECO:0007669"/>
    <property type="project" value="UniProtKB-KW"/>
</dbReference>
<dbReference type="GO" id="GO:0005576">
    <property type="term" value="C:extracellular region"/>
    <property type="evidence" value="ECO:0007669"/>
    <property type="project" value="UniProtKB-SubCell"/>
</dbReference>
<evidence type="ECO:0000256" key="9">
    <source>
        <dbReference type="SAM" id="SignalP"/>
    </source>
</evidence>
<dbReference type="SUPFAM" id="SSF50630">
    <property type="entry name" value="Acid proteases"/>
    <property type="match status" value="1"/>
</dbReference>
<dbReference type="EMBL" id="MIKG01000020">
    <property type="protein sequence ID" value="RAO72606.1"/>
    <property type="molecule type" value="Genomic_DNA"/>
</dbReference>
<keyword evidence="12" id="KW-1185">Reference proteome</keyword>
<comment type="caution">
    <text evidence="11">The sequence shown here is derived from an EMBL/GenBank/DDBJ whole genome shotgun (WGS) entry which is preliminary data.</text>
</comment>
<comment type="similarity">
    <text evidence="2 8">Belongs to the peptidase A1 family.</text>
</comment>
<feature type="domain" description="Peptidase A1" evidence="10">
    <location>
        <begin position="89"/>
        <end position="391"/>
    </location>
</feature>
<dbReference type="FunFam" id="2.40.70.10:FF:000024">
    <property type="entry name" value="Endothiapepsin"/>
    <property type="match status" value="1"/>
</dbReference>
<evidence type="ECO:0000256" key="5">
    <source>
        <dbReference type="ARBA" id="ARBA00022750"/>
    </source>
</evidence>
<feature type="chain" id="PRO_5016678965" description="Peptidase A1 domain-containing protein" evidence="9">
    <location>
        <begin position="20"/>
        <end position="394"/>
    </location>
</feature>
<gene>
    <name evidence="11" type="ORF">BHQ10_008618</name>
</gene>
<evidence type="ECO:0000256" key="3">
    <source>
        <dbReference type="ARBA" id="ARBA00022525"/>
    </source>
</evidence>
<keyword evidence="3" id="KW-0964">Secreted</keyword>
<evidence type="ECO:0000256" key="1">
    <source>
        <dbReference type="ARBA" id="ARBA00004613"/>
    </source>
</evidence>
<dbReference type="PROSITE" id="PS51767">
    <property type="entry name" value="PEPTIDASE_A1"/>
    <property type="match status" value="1"/>
</dbReference>
<evidence type="ECO:0000256" key="7">
    <source>
        <dbReference type="PIRSR" id="PIRSR601461-1"/>
    </source>
</evidence>
<feature type="active site" evidence="7">
    <location>
        <position position="105"/>
    </location>
</feature>
<keyword evidence="9" id="KW-0732">Signal</keyword>
<dbReference type="RefSeq" id="XP_040737120.1">
    <property type="nucleotide sequence ID" value="XM_040881443.1"/>
</dbReference>
<dbReference type="Gene3D" id="2.40.70.10">
    <property type="entry name" value="Acid Proteases"/>
    <property type="match status" value="2"/>
</dbReference>
<evidence type="ECO:0000313" key="12">
    <source>
        <dbReference type="Proteomes" id="UP000249363"/>
    </source>
</evidence>
<evidence type="ECO:0000256" key="4">
    <source>
        <dbReference type="ARBA" id="ARBA00022670"/>
    </source>
</evidence>
<dbReference type="PRINTS" id="PR00792">
    <property type="entry name" value="PEPSIN"/>
</dbReference>
<evidence type="ECO:0000256" key="6">
    <source>
        <dbReference type="ARBA" id="ARBA00022801"/>
    </source>
</evidence>
<evidence type="ECO:0000256" key="8">
    <source>
        <dbReference type="RuleBase" id="RU000454"/>
    </source>
</evidence>
<dbReference type="InterPro" id="IPR033121">
    <property type="entry name" value="PEPTIDASE_A1"/>
</dbReference>
<dbReference type="InterPro" id="IPR001969">
    <property type="entry name" value="Aspartic_peptidase_AS"/>
</dbReference>
<dbReference type="AlphaFoldDB" id="A0A364L9W4"/>
<dbReference type="GO" id="GO:0004190">
    <property type="term" value="F:aspartic-type endopeptidase activity"/>
    <property type="evidence" value="ECO:0007669"/>
    <property type="project" value="UniProtKB-KW"/>
</dbReference>
<organism evidence="11 12">
    <name type="scientific">Talaromyces amestolkiae</name>
    <dbReference type="NCBI Taxonomy" id="1196081"/>
    <lineage>
        <taxon>Eukaryota</taxon>
        <taxon>Fungi</taxon>
        <taxon>Dikarya</taxon>
        <taxon>Ascomycota</taxon>
        <taxon>Pezizomycotina</taxon>
        <taxon>Eurotiomycetes</taxon>
        <taxon>Eurotiomycetidae</taxon>
        <taxon>Eurotiales</taxon>
        <taxon>Trichocomaceae</taxon>
        <taxon>Talaromyces</taxon>
        <taxon>Talaromyces sect. Talaromyces</taxon>
    </lineage>
</organism>
<dbReference type="Proteomes" id="UP000249363">
    <property type="component" value="Unassembled WGS sequence"/>
</dbReference>
<comment type="subcellular location">
    <subcellularLocation>
        <location evidence="1">Secreted</location>
    </subcellularLocation>
</comment>
<sequence length="394" mass="40228">MVNSKTVVSALALSALAAAAPAPVPAPGKATSFSINQVAVKKPVVHPAAKYAKALAKFGAQVPANVASAAASGQSGSATNNPTANDEEYVTPITAGSSTLNLDFDTGSSDLWTYSSSTSGVGSHNTYDTSTGTKVSGATWKISYGDGSSASGVVYKDTVTVGGVTATSQAVEVATSVSSEFSSDTSNDGLLGLAFSSINTVSPTQQKTFYDNVKSSLDTPVFAVTLKHQAPGTYDFGFIDSSKYTGDLAYTPVDNSQGFWQFTADGYTVGSSGTSGSSFSAIADTGTTLVLLDDSVISDYYSQVNGAQNSSSDGGYVFDCSTTLPDFTVQIGSYNAVIPGDYINFASTGNGNTCFGGIQSNSGIGFSILGDVFLKSQYVVFDGDNLQLGFAAQA</sequence>
<dbReference type="OrthoDB" id="2747330at2759"/>
<dbReference type="PROSITE" id="PS00141">
    <property type="entry name" value="ASP_PROTEASE"/>
    <property type="match status" value="1"/>
</dbReference>
<keyword evidence="6 8" id="KW-0378">Hydrolase</keyword>
<dbReference type="FunFam" id="2.40.70.10:FF:000026">
    <property type="entry name" value="Endothiapepsin"/>
    <property type="match status" value="1"/>
</dbReference>
<evidence type="ECO:0000259" key="10">
    <source>
        <dbReference type="PROSITE" id="PS51767"/>
    </source>
</evidence>
<dbReference type="PANTHER" id="PTHR47966">
    <property type="entry name" value="BETA-SITE APP-CLEAVING ENZYME, ISOFORM A-RELATED"/>
    <property type="match status" value="1"/>
</dbReference>
<dbReference type="PANTHER" id="PTHR47966:SF2">
    <property type="entry name" value="ASPERGILLOPEPSIN-1-RELATED"/>
    <property type="match status" value="1"/>
</dbReference>
<keyword evidence="4 8" id="KW-0645">Protease</keyword>
<keyword evidence="5 8" id="KW-0064">Aspartyl protease</keyword>
<dbReference type="GeneID" id="63797832"/>
<protein>
    <recommendedName>
        <fullName evidence="10">Peptidase A1 domain-containing protein</fullName>
    </recommendedName>
</protein>
<dbReference type="InterPro" id="IPR001461">
    <property type="entry name" value="Aspartic_peptidase_A1"/>
</dbReference>
<dbReference type="STRING" id="1196081.A0A364L9W4"/>
<reference evidence="11 12" key="1">
    <citation type="journal article" date="2017" name="Biotechnol. Biofuels">
        <title>Differential beta-glucosidase expression as a function of carbon source availability in Talaromyces amestolkiae: a genomic and proteomic approach.</title>
        <authorList>
            <person name="de Eugenio L.I."/>
            <person name="Mendez-Liter J.A."/>
            <person name="Nieto-Dominguez M."/>
            <person name="Alonso L."/>
            <person name="Gil-Munoz J."/>
            <person name="Barriuso J."/>
            <person name="Prieto A."/>
            <person name="Martinez M.J."/>
        </authorList>
    </citation>
    <scope>NUCLEOTIDE SEQUENCE [LARGE SCALE GENOMIC DNA]</scope>
    <source>
        <strain evidence="11 12">CIB</strain>
    </source>
</reference>
<dbReference type="InterPro" id="IPR021109">
    <property type="entry name" value="Peptidase_aspartic_dom_sf"/>
</dbReference>
<dbReference type="CDD" id="cd06097">
    <property type="entry name" value="Aspergillopepsin_like"/>
    <property type="match status" value="1"/>
</dbReference>
<evidence type="ECO:0000313" key="11">
    <source>
        <dbReference type="EMBL" id="RAO72606.1"/>
    </source>
</evidence>
<name>A0A364L9W4_TALAM</name>
<dbReference type="Pfam" id="PF00026">
    <property type="entry name" value="Asp"/>
    <property type="match status" value="1"/>
</dbReference>
<feature type="signal peptide" evidence="9">
    <location>
        <begin position="1"/>
        <end position="19"/>
    </location>
</feature>